<dbReference type="OrthoDB" id="390794at2"/>
<protein>
    <submittedName>
        <fullName evidence="2">Uncharacterized protein</fullName>
    </submittedName>
</protein>
<dbReference type="KEGG" id="skn:SKUN_001007"/>
<organism evidence="2 3">
    <name type="scientific">Spiroplasma kunkelii CR2-3x</name>
    <dbReference type="NCBI Taxonomy" id="273035"/>
    <lineage>
        <taxon>Bacteria</taxon>
        <taxon>Bacillati</taxon>
        <taxon>Mycoplasmatota</taxon>
        <taxon>Mollicutes</taxon>
        <taxon>Entomoplasmatales</taxon>
        <taxon>Spiroplasmataceae</taxon>
        <taxon>Spiroplasma</taxon>
    </lineage>
</organism>
<dbReference type="RefSeq" id="WP_053390327.1">
    <property type="nucleotide sequence ID" value="NZ_CP010899.1"/>
</dbReference>
<dbReference type="PATRIC" id="fig|273035.7.peg.1242"/>
<dbReference type="KEGG" id="skn:SKUN_0019"/>
<name>A0A0K2JHI9_SPIKU</name>
<evidence type="ECO:0000313" key="3">
    <source>
        <dbReference type="Proteomes" id="UP000062963"/>
    </source>
</evidence>
<gene>
    <name evidence="2" type="ORF">SKUN_001007</name>
    <name evidence="1" type="ORF">SKUN_0019</name>
</gene>
<dbReference type="Proteomes" id="UP000062963">
    <property type="component" value="Chromosome"/>
</dbReference>
<dbReference type="EMBL" id="CP010899">
    <property type="protein sequence ID" value="ALA96944.1"/>
    <property type="molecule type" value="Genomic_DNA"/>
</dbReference>
<keyword evidence="3" id="KW-1185">Reference proteome</keyword>
<dbReference type="EMBL" id="CP010899">
    <property type="protein sequence ID" value="ALA97893.1"/>
    <property type="molecule type" value="Genomic_DNA"/>
</dbReference>
<proteinExistence type="predicted"/>
<sequence length="156" mass="18675">MSNFKYEYKENMTQDEINALLEQKEKQILSNVLPSVETRIKTETEKQYEEKINNYQSKIKEYELSQVPQENRKLVEELLNSGKDMEYIKTNFKDLIEKKPQLDMKNLMNGGIQIKDENMFIEELSQKIKENLQDNHNIPINERIKNLVQKEYQKGK</sequence>
<dbReference type="AlphaFoldDB" id="A0A0K2JHI9"/>
<dbReference type="STRING" id="273035.SKUN_001007"/>
<evidence type="ECO:0000313" key="1">
    <source>
        <dbReference type="EMBL" id="ALA96944.1"/>
    </source>
</evidence>
<evidence type="ECO:0000313" key="2">
    <source>
        <dbReference type="EMBL" id="ALA97893.1"/>
    </source>
</evidence>
<accession>A0A0K2JHI9</accession>
<reference evidence="2 3" key="1">
    <citation type="journal article" date="2015" name="Genome Announc.">
        <title>Complete Genome Sequence of Spiroplasma kunkelii Strain CR2-3x, Causal Agent of Corn Stunt Disease in Zea mays L.</title>
        <authorList>
            <person name="Davis R.E."/>
            <person name="Shao J."/>
            <person name="Dally E.L."/>
            <person name="Zhao Y."/>
            <person name="Gasparich G.E."/>
            <person name="Gaynor B.J."/>
            <person name="Athey J.C."/>
            <person name="Harrison N.A."/>
            <person name="Donofrio N."/>
        </authorList>
    </citation>
    <scope>NUCLEOTIDE SEQUENCE [LARGE SCALE GENOMIC DNA]</scope>
    <source>
        <strain evidence="2 3">CR2-3x</strain>
    </source>
</reference>